<evidence type="ECO:0000256" key="10">
    <source>
        <dbReference type="ARBA" id="ARBA00022829"/>
    </source>
</evidence>
<keyword evidence="12" id="KW-0206">Cytoskeleton</keyword>
<dbReference type="eggNOG" id="ENOG502S7SV">
    <property type="taxonomic scope" value="Eukaryota"/>
</dbReference>
<gene>
    <name evidence="19" type="ORF">CTRG_00628</name>
</gene>
<dbReference type="PANTHER" id="PTHR28017">
    <property type="entry name" value="DASH COMPLEX SUBUNIT DAD3"/>
    <property type="match status" value="1"/>
</dbReference>
<keyword evidence="20" id="KW-1185">Reference proteome</keyword>
<comment type="subcellular location">
    <subcellularLocation>
        <location evidence="3">Chromosome</location>
        <location evidence="3">Centromere</location>
        <location evidence="3">Kinetochore</location>
    </subcellularLocation>
    <subcellularLocation>
        <location evidence="2">Cytoplasm</location>
        <location evidence="2">Cytoskeleton</location>
        <location evidence="2">Spindle</location>
    </subcellularLocation>
    <subcellularLocation>
        <location evidence="1">Nucleus</location>
    </subcellularLocation>
</comment>
<keyword evidence="5" id="KW-0158">Chromosome</keyword>
<dbReference type="GO" id="GO:0051301">
    <property type="term" value="P:cell division"/>
    <property type="evidence" value="ECO:0007669"/>
    <property type="project" value="UniProtKB-KW"/>
</dbReference>
<accession>C5M3I9</accession>
<evidence type="ECO:0000256" key="13">
    <source>
        <dbReference type="ARBA" id="ARBA00023242"/>
    </source>
</evidence>
<keyword evidence="7" id="KW-0132">Cell division</keyword>
<dbReference type="Pfam" id="PF08656">
    <property type="entry name" value="DASH_Dad3"/>
    <property type="match status" value="1"/>
</dbReference>
<sequence length="150" mass="17010">MSTASNNDGVVKPTSIDYTNNPNLSTIEKKILDQYQLMNNTLLEISKELESLTATTKSIQEDDGNDKGVSIRLVENLRQLETKMVFIYTFFKGAVYSILNAQDYTAEQEQQQDIIRHDPDDDNNKQQQQQEEDDGELSGVSDNDTQNLIT</sequence>
<evidence type="ECO:0000256" key="15">
    <source>
        <dbReference type="ARBA" id="ARBA00023328"/>
    </source>
</evidence>
<feature type="compositionally biased region" description="Basic and acidic residues" evidence="18">
    <location>
        <begin position="114"/>
        <end position="124"/>
    </location>
</feature>
<dbReference type="RefSeq" id="XP_002545847.1">
    <property type="nucleotide sequence ID" value="XM_002545801.1"/>
</dbReference>
<dbReference type="GO" id="GO:0072686">
    <property type="term" value="C:mitotic spindle"/>
    <property type="evidence" value="ECO:0007669"/>
    <property type="project" value="InterPro"/>
</dbReference>
<dbReference type="PANTHER" id="PTHR28017:SF1">
    <property type="entry name" value="DASH COMPLEX SUBUNIT DAD3"/>
    <property type="match status" value="1"/>
</dbReference>
<dbReference type="GO" id="GO:0005874">
    <property type="term" value="C:microtubule"/>
    <property type="evidence" value="ECO:0007669"/>
    <property type="project" value="UniProtKB-KW"/>
</dbReference>
<dbReference type="VEuPathDB" id="FungiDB:CTRG_00628"/>
<feature type="compositionally biased region" description="Polar residues" evidence="18">
    <location>
        <begin position="140"/>
        <end position="150"/>
    </location>
</feature>
<keyword evidence="11" id="KW-0995">Kinetochore</keyword>
<feature type="region of interest" description="Disordered" evidence="18">
    <location>
        <begin position="107"/>
        <end position="150"/>
    </location>
</feature>
<dbReference type="GO" id="GO:0042729">
    <property type="term" value="C:DASH complex"/>
    <property type="evidence" value="ECO:0007669"/>
    <property type="project" value="InterPro"/>
</dbReference>
<keyword evidence="9" id="KW-0498">Mitosis</keyword>
<evidence type="ECO:0000256" key="6">
    <source>
        <dbReference type="ARBA" id="ARBA00022490"/>
    </source>
</evidence>
<keyword evidence="14" id="KW-0131">Cell cycle</keyword>
<reference evidence="19 20" key="1">
    <citation type="journal article" date="2009" name="Nature">
        <title>Evolution of pathogenicity and sexual reproduction in eight Candida genomes.</title>
        <authorList>
            <person name="Butler G."/>
            <person name="Rasmussen M.D."/>
            <person name="Lin M.F."/>
            <person name="Santos M.A."/>
            <person name="Sakthikumar S."/>
            <person name="Munro C.A."/>
            <person name="Rheinbay E."/>
            <person name="Grabherr M."/>
            <person name="Forche A."/>
            <person name="Reedy J.L."/>
            <person name="Agrafioti I."/>
            <person name="Arnaud M.B."/>
            <person name="Bates S."/>
            <person name="Brown A.J."/>
            <person name="Brunke S."/>
            <person name="Costanzo M.C."/>
            <person name="Fitzpatrick D.A."/>
            <person name="de Groot P.W."/>
            <person name="Harris D."/>
            <person name="Hoyer L.L."/>
            <person name="Hube B."/>
            <person name="Klis F.M."/>
            <person name="Kodira C."/>
            <person name="Lennard N."/>
            <person name="Logue M.E."/>
            <person name="Martin R."/>
            <person name="Neiman A.M."/>
            <person name="Nikolaou E."/>
            <person name="Quail M.A."/>
            <person name="Quinn J."/>
            <person name="Santos M.C."/>
            <person name="Schmitzberger F.F."/>
            <person name="Sherlock G."/>
            <person name="Shah P."/>
            <person name="Silverstein K.A."/>
            <person name="Skrzypek M.S."/>
            <person name="Soll D."/>
            <person name="Staggs R."/>
            <person name="Stansfield I."/>
            <person name="Stumpf M.P."/>
            <person name="Sudbery P.E."/>
            <person name="Srikantha T."/>
            <person name="Zeng Q."/>
            <person name="Berman J."/>
            <person name="Berriman M."/>
            <person name="Heitman J."/>
            <person name="Gow N.A."/>
            <person name="Lorenz M.C."/>
            <person name="Birren B.W."/>
            <person name="Kellis M."/>
            <person name="Cuomo C.A."/>
        </authorList>
    </citation>
    <scope>NUCLEOTIDE SEQUENCE [LARGE SCALE GENOMIC DNA]</scope>
    <source>
        <strain evidence="20">ATCC MYA-3404 / T1</strain>
    </source>
</reference>
<dbReference type="OrthoDB" id="2443965at2759"/>
<evidence type="ECO:0000256" key="17">
    <source>
        <dbReference type="ARBA" id="ARBA00044305"/>
    </source>
</evidence>
<evidence type="ECO:0000313" key="20">
    <source>
        <dbReference type="Proteomes" id="UP000002037"/>
    </source>
</evidence>
<dbReference type="AlphaFoldDB" id="C5M3I9"/>
<evidence type="ECO:0000256" key="1">
    <source>
        <dbReference type="ARBA" id="ARBA00004123"/>
    </source>
</evidence>
<evidence type="ECO:0000256" key="2">
    <source>
        <dbReference type="ARBA" id="ARBA00004186"/>
    </source>
</evidence>
<evidence type="ECO:0000256" key="18">
    <source>
        <dbReference type="SAM" id="MobiDB-lite"/>
    </source>
</evidence>
<keyword evidence="10" id="KW-0159">Chromosome partition</keyword>
<evidence type="ECO:0000256" key="11">
    <source>
        <dbReference type="ARBA" id="ARBA00022838"/>
    </source>
</evidence>
<keyword evidence="8" id="KW-0493">Microtubule</keyword>
<evidence type="ECO:0000313" key="19">
    <source>
        <dbReference type="EMBL" id="EER35889.1"/>
    </source>
</evidence>
<evidence type="ECO:0000256" key="16">
    <source>
        <dbReference type="ARBA" id="ARBA00044179"/>
    </source>
</evidence>
<evidence type="ECO:0000256" key="14">
    <source>
        <dbReference type="ARBA" id="ARBA00023306"/>
    </source>
</evidence>
<dbReference type="GeneID" id="8296128"/>
<comment type="similarity">
    <text evidence="4">Belongs to the DASH complex DAD3 family.</text>
</comment>
<keyword evidence="15" id="KW-0137">Centromere</keyword>
<organism evidence="19 20">
    <name type="scientific">Candida tropicalis (strain ATCC MYA-3404 / T1)</name>
    <name type="common">Yeast</name>
    <dbReference type="NCBI Taxonomy" id="294747"/>
    <lineage>
        <taxon>Eukaryota</taxon>
        <taxon>Fungi</taxon>
        <taxon>Dikarya</taxon>
        <taxon>Ascomycota</taxon>
        <taxon>Saccharomycotina</taxon>
        <taxon>Pichiomycetes</taxon>
        <taxon>Debaryomycetaceae</taxon>
        <taxon>Candida/Lodderomyces clade</taxon>
        <taxon>Candida</taxon>
    </lineage>
</organism>
<dbReference type="GO" id="GO:0051010">
    <property type="term" value="F:microtubule plus-end binding"/>
    <property type="evidence" value="ECO:0007669"/>
    <property type="project" value="TreeGrafter"/>
</dbReference>
<dbReference type="STRING" id="294747.C5M3I9"/>
<keyword evidence="6" id="KW-0963">Cytoplasm</keyword>
<evidence type="ECO:0000256" key="3">
    <source>
        <dbReference type="ARBA" id="ARBA00004629"/>
    </source>
</evidence>
<evidence type="ECO:0000256" key="5">
    <source>
        <dbReference type="ARBA" id="ARBA00022454"/>
    </source>
</evidence>
<evidence type="ECO:0000256" key="12">
    <source>
        <dbReference type="ARBA" id="ARBA00023212"/>
    </source>
</evidence>
<evidence type="ECO:0000256" key="4">
    <source>
        <dbReference type="ARBA" id="ARBA00006277"/>
    </source>
</evidence>
<dbReference type="EMBL" id="GG692395">
    <property type="protein sequence ID" value="EER35889.1"/>
    <property type="molecule type" value="Genomic_DNA"/>
</dbReference>
<evidence type="ECO:0000256" key="8">
    <source>
        <dbReference type="ARBA" id="ARBA00022701"/>
    </source>
</evidence>
<keyword evidence="13" id="KW-0539">Nucleus</keyword>
<dbReference type="KEGG" id="ctp:CTRG_00628"/>
<name>C5M3I9_CANTT</name>
<dbReference type="Proteomes" id="UP000002037">
    <property type="component" value="Unassembled WGS sequence"/>
</dbReference>
<protein>
    <recommendedName>
        <fullName evidence="16">DASH complex subunit DAD3</fullName>
    </recommendedName>
    <alternativeName>
        <fullName evidence="17">Outer kinetochore protein DAD3</fullName>
    </alternativeName>
</protein>
<dbReference type="InterPro" id="IPR013965">
    <property type="entry name" value="DASH_Dad3"/>
</dbReference>
<evidence type="ECO:0000256" key="9">
    <source>
        <dbReference type="ARBA" id="ARBA00022776"/>
    </source>
</evidence>
<evidence type="ECO:0000256" key="7">
    <source>
        <dbReference type="ARBA" id="ARBA00022618"/>
    </source>
</evidence>
<dbReference type="GO" id="GO:0008608">
    <property type="term" value="P:attachment of spindle microtubules to kinetochore"/>
    <property type="evidence" value="ECO:0007669"/>
    <property type="project" value="InterPro"/>
</dbReference>
<dbReference type="HOGENOM" id="CLU_153994_0_0_1"/>
<proteinExistence type="inferred from homology"/>